<dbReference type="AlphaFoldDB" id="A0A4Q9GKG4"/>
<comment type="caution">
    <text evidence="1">The sequence shown here is derived from an EMBL/GenBank/DDBJ whole genome shotgun (WGS) entry which is preliminary data.</text>
</comment>
<reference evidence="1 2" key="1">
    <citation type="submission" date="2019-02" db="EMBL/GenBank/DDBJ databases">
        <title>Hansschlegelia quercus sp. nov., a novel methylotrophic bacterium from buds of oak (Quercus robur L.).</title>
        <authorList>
            <person name="Agafonova N.V."/>
            <person name="Kaparullina E.N."/>
            <person name="Grouzdev D.S."/>
            <person name="Doronina N.V."/>
        </authorList>
    </citation>
    <scope>NUCLEOTIDE SEQUENCE [LARGE SCALE GENOMIC DNA]</scope>
    <source>
        <strain evidence="1 2">Dub</strain>
    </source>
</reference>
<dbReference type="Proteomes" id="UP000291613">
    <property type="component" value="Unassembled WGS sequence"/>
</dbReference>
<evidence type="ECO:0000313" key="1">
    <source>
        <dbReference type="EMBL" id="TBN53535.1"/>
    </source>
</evidence>
<name>A0A4Q9GKG4_9HYPH</name>
<keyword evidence="2" id="KW-1185">Reference proteome</keyword>
<sequence>MAARPFAPAMNCQALTNLIERNGAVVLSTSRTTYDRYVVDRRFCERTEITKPAWIVSSDNDQCFIGYTCKERVRDDLY</sequence>
<proteinExistence type="predicted"/>
<dbReference type="OrthoDB" id="7870801at2"/>
<dbReference type="EMBL" id="SIUB01000004">
    <property type="protein sequence ID" value="TBN53535.1"/>
    <property type="molecule type" value="Genomic_DNA"/>
</dbReference>
<accession>A0A4Q9GKG4</accession>
<evidence type="ECO:0000313" key="2">
    <source>
        <dbReference type="Proteomes" id="UP000291613"/>
    </source>
</evidence>
<organism evidence="1 2">
    <name type="scientific">Hansschlegelia quercus</name>
    <dbReference type="NCBI Taxonomy" id="2528245"/>
    <lineage>
        <taxon>Bacteria</taxon>
        <taxon>Pseudomonadati</taxon>
        <taxon>Pseudomonadota</taxon>
        <taxon>Alphaproteobacteria</taxon>
        <taxon>Hyphomicrobiales</taxon>
        <taxon>Methylopilaceae</taxon>
        <taxon>Hansschlegelia</taxon>
    </lineage>
</organism>
<gene>
    <name evidence="1" type="ORF">EYR15_10275</name>
</gene>
<protein>
    <submittedName>
        <fullName evidence="1">Uncharacterized protein</fullName>
    </submittedName>
</protein>